<feature type="compositionally biased region" description="Polar residues" evidence="1">
    <location>
        <begin position="190"/>
        <end position="204"/>
    </location>
</feature>
<feature type="region of interest" description="Disordered" evidence="1">
    <location>
        <begin position="668"/>
        <end position="742"/>
    </location>
</feature>
<dbReference type="SUPFAM" id="SSF48403">
    <property type="entry name" value="Ankyrin repeat"/>
    <property type="match status" value="1"/>
</dbReference>
<evidence type="ECO:0000256" key="1">
    <source>
        <dbReference type="SAM" id="MobiDB-lite"/>
    </source>
</evidence>
<reference evidence="2 3" key="1">
    <citation type="submission" date="2019-06" db="EMBL/GenBank/DDBJ databases">
        <authorList>
            <person name="Palmer J.M."/>
        </authorList>
    </citation>
    <scope>NUCLEOTIDE SEQUENCE [LARGE SCALE GENOMIC DNA]</scope>
    <source>
        <strain evidence="2 3">TWF788</strain>
    </source>
</reference>
<dbReference type="AlphaFoldDB" id="A0A7C8KIK7"/>
<dbReference type="EMBL" id="JAABOE010000050">
    <property type="protein sequence ID" value="KAF3175837.1"/>
    <property type="molecule type" value="Genomic_DNA"/>
</dbReference>
<comment type="caution">
    <text evidence="2">The sequence shown here is derived from an EMBL/GenBank/DDBJ whole genome shotgun (WGS) entry which is preliminary data.</text>
</comment>
<feature type="compositionally biased region" description="Polar residues" evidence="1">
    <location>
        <begin position="1"/>
        <end position="12"/>
    </location>
</feature>
<sequence>MRSDTPTTQNSKVVAGSIRAPGPSPWMDVGESTIRAQDYNPSRTPPPPPPPPNIQPLSKSPTLSLPKNVNTTFVNNEYKTTVQNEERLERRMTDLSLTTDTKSPMYQEHVCAEDFYKQPPGVYENAVIVTKSIVETQALENREIQQGRNEDGERRASTSWRFESEVVWNEGGRSGYYENTRGEKKVENEAVQSSIPKMETQSAEQARLAEGNSQQERRSDTEVLVRKSTENSNRSVREQEEGSTGGRGRETTIPATTPDQCDIPPESSPRTTVSQPPLERVGQVLQARGSRPQNSVTKSIGLNGNEILDGTKISHRTEISLDRKEIRLDTDEVRIGGKEIRRALESDRSGWKHAFELFELGKVPDSRAFLVDVLGKFISRRSRYWDGIKKQGFNVDEYRKSDDDDLFLQISYTDAALESLRKGDTIRAMELVLKVMPVLGRRIAKKRSWILNIEVIEVLILLFYIPLKHSKQSLLKSMEDDNNVFHRMGLTQFVDVDYFLILANERTAIGLKWCFQLHFLFAMLLDVDKRYSYSSNKWKLWLDALTDSPHLREPLRRIVVKMFGIEALRYETEAAVTGARSNWSSRQGVKWLQNVSAAHLYLFASWGHQEMILESLETLYNLETVVGWNGTTLPRPSPRLPKLPEIQNVLQVIPQSRNQLSLGKYSEAQAPDSAGRLGGKGEYPQAPRRQGSIRHPSPWESGLSSSSSSQVQPRKASNRSIPDLESSSPLSPRSQISSTRSQSISYSSTGDWVMGQSVPDISTPRAPPLPLPYSRTVLSAEDKKLKSQRLANLRDQPVRYVDDCGDEELNVVTDYKQAVRNSQNLDVYIGTLASLRLINFISGDPNYRPWTPLIEAICNQRWEAAKTLIRLGASFDLGSPFHTTLSRHFMSGSRSRCEKLVGTKLINTGGLSVDLYFFEESMKLIDYMIAAGADINAVGTANTDQVSQIKTYPLHLAALDAVPNSSLVMKLLDMGAVVWAADANGEFAVEYARRAGNENTIKLLEEAMKQK</sequence>
<evidence type="ECO:0000313" key="3">
    <source>
        <dbReference type="Proteomes" id="UP000479691"/>
    </source>
</evidence>
<feature type="compositionally biased region" description="Polar residues" evidence="1">
    <location>
        <begin position="55"/>
        <end position="70"/>
    </location>
</feature>
<feature type="compositionally biased region" description="Pro residues" evidence="1">
    <location>
        <begin position="43"/>
        <end position="54"/>
    </location>
</feature>
<protein>
    <submittedName>
        <fullName evidence="2">Uncharacterized protein</fullName>
    </submittedName>
</protein>
<proteinExistence type="predicted"/>
<accession>A0A7C8KIK7</accession>
<evidence type="ECO:0000313" key="2">
    <source>
        <dbReference type="EMBL" id="KAF3175837.1"/>
    </source>
</evidence>
<feature type="region of interest" description="Disordered" evidence="1">
    <location>
        <begin position="1"/>
        <end position="70"/>
    </location>
</feature>
<name>A0A7C8KIK7_ORBOL</name>
<feature type="compositionally biased region" description="Basic and acidic residues" evidence="1">
    <location>
        <begin position="215"/>
        <end position="240"/>
    </location>
</feature>
<dbReference type="Proteomes" id="UP000479691">
    <property type="component" value="Unassembled WGS sequence"/>
</dbReference>
<gene>
    <name evidence="2" type="ORF">TWF788_008306</name>
</gene>
<feature type="region of interest" description="Disordered" evidence="1">
    <location>
        <begin position="172"/>
        <end position="277"/>
    </location>
</feature>
<organism evidence="2 3">
    <name type="scientific">Orbilia oligospora</name>
    <name type="common">Nematode-trapping fungus</name>
    <name type="synonym">Arthrobotrys oligospora</name>
    <dbReference type="NCBI Taxonomy" id="2813651"/>
    <lineage>
        <taxon>Eukaryota</taxon>
        <taxon>Fungi</taxon>
        <taxon>Dikarya</taxon>
        <taxon>Ascomycota</taxon>
        <taxon>Pezizomycotina</taxon>
        <taxon>Orbiliomycetes</taxon>
        <taxon>Orbiliales</taxon>
        <taxon>Orbiliaceae</taxon>
        <taxon>Orbilia</taxon>
    </lineage>
</organism>
<dbReference type="Gene3D" id="1.25.40.20">
    <property type="entry name" value="Ankyrin repeat-containing domain"/>
    <property type="match status" value="1"/>
</dbReference>
<dbReference type="InterPro" id="IPR036770">
    <property type="entry name" value="Ankyrin_rpt-contain_sf"/>
</dbReference>
<feature type="compositionally biased region" description="Low complexity" evidence="1">
    <location>
        <begin position="720"/>
        <end position="742"/>
    </location>
</feature>